<proteinExistence type="predicted"/>
<protein>
    <submittedName>
        <fullName evidence="2">FAD-dependent oxidoreductase</fullName>
    </submittedName>
</protein>
<feature type="domain" description="FAD dependent oxidoreductase" evidence="1">
    <location>
        <begin position="40"/>
        <end position="394"/>
    </location>
</feature>
<organism evidence="2 3">
    <name type="scientific">Nocardioides humi</name>
    <dbReference type="NCBI Taxonomy" id="449461"/>
    <lineage>
        <taxon>Bacteria</taxon>
        <taxon>Bacillati</taxon>
        <taxon>Actinomycetota</taxon>
        <taxon>Actinomycetes</taxon>
        <taxon>Propionibacteriales</taxon>
        <taxon>Nocardioidaceae</taxon>
        <taxon>Nocardioides</taxon>
    </lineage>
</organism>
<dbReference type="Pfam" id="PF01266">
    <property type="entry name" value="DAO"/>
    <property type="match status" value="1"/>
</dbReference>
<accession>A0ABN2BBU7</accession>
<evidence type="ECO:0000313" key="3">
    <source>
        <dbReference type="Proteomes" id="UP001500842"/>
    </source>
</evidence>
<dbReference type="InterPro" id="IPR006076">
    <property type="entry name" value="FAD-dep_OxRdtase"/>
</dbReference>
<dbReference type="PANTHER" id="PTHR13847:SF281">
    <property type="entry name" value="FAD DEPENDENT OXIDOREDUCTASE DOMAIN-CONTAINING PROTEIN"/>
    <property type="match status" value="1"/>
</dbReference>
<sequence length="458" mass="50168">MTLTSREAHERADAAAPRVLWLDTPARPARRPPVGDADVDLLVVGGGFTGLWTALRALEREPGRSVLVVERDRIAEHATGRNGGFCEASLTHGEANGRDRWPEEYDELERMGLANLDAIEATVRRYGIACGFERTGQLSVATRPHETALLEPSAPGFLDAAAVRGLVDSPTYLAGRLDAEGCAMVDPARLAWGLAAAAESLGARIADETEVLGMRRRDGVVEVTTSYGVVCARQVVLATNVFTSLLRRMRTRVVPVYDHVLATEPLTREQLAAVGWTARCGVADSGNLFHYYRLTGDNRILWGGYDAVYHFGRAIAPEHEQRAATHRLLAEHFYATFPQLADVRFTHRWGGVIDTCTRFCAFYGLAHGGRVAYATGFTGLGVGASRFAADVMLDLLSGAPTERTELAMVRERPLPFPPEPFAWIGVQLTRWASARADETGRRNLWLRTLDRLGLGFDS</sequence>
<dbReference type="RefSeq" id="WP_141007223.1">
    <property type="nucleotide sequence ID" value="NZ_BAAAOR010000033.1"/>
</dbReference>
<dbReference type="Proteomes" id="UP001500842">
    <property type="component" value="Unassembled WGS sequence"/>
</dbReference>
<dbReference type="EMBL" id="BAAAOR010000033">
    <property type="protein sequence ID" value="GAA1537283.1"/>
    <property type="molecule type" value="Genomic_DNA"/>
</dbReference>
<dbReference type="Gene3D" id="3.30.9.10">
    <property type="entry name" value="D-Amino Acid Oxidase, subunit A, domain 2"/>
    <property type="match status" value="1"/>
</dbReference>
<dbReference type="PANTHER" id="PTHR13847">
    <property type="entry name" value="SARCOSINE DEHYDROGENASE-RELATED"/>
    <property type="match status" value="1"/>
</dbReference>
<gene>
    <name evidence="2" type="ORF">GCM10009788_44880</name>
</gene>
<dbReference type="InterPro" id="IPR036188">
    <property type="entry name" value="FAD/NAD-bd_sf"/>
</dbReference>
<keyword evidence="3" id="KW-1185">Reference proteome</keyword>
<dbReference type="Gene3D" id="3.50.50.60">
    <property type="entry name" value="FAD/NAD(P)-binding domain"/>
    <property type="match status" value="1"/>
</dbReference>
<reference evidence="2 3" key="1">
    <citation type="journal article" date="2019" name="Int. J. Syst. Evol. Microbiol.">
        <title>The Global Catalogue of Microorganisms (GCM) 10K type strain sequencing project: providing services to taxonomists for standard genome sequencing and annotation.</title>
        <authorList>
            <consortium name="The Broad Institute Genomics Platform"/>
            <consortium name="The Broad Institute Genome Sequencing Center for Infectious Disease"/>
            <person name="Wu L."/>
            <person name="Ma J."/>
        </authorList>
    </citation>
    <scope>NUCLEOTIDE SEQUENCE [LARGE SCALE GENOMIC DNA]</scope>
    <source>
        <strain evidence="2 3">JCM 14942</strain>
    </source>
</reference>
<comment type="caution">
    <text evidence="2">The sequence shown here is derived from an EMBL/GenBank/DDBJ whole genome shotgun (WGS) entry which is preliminary data.</text>
</comment>
<evidence type="ECO:0000259" key="1">
    <source>
        <dbReference type="Pfam" id="PF01266"/>
    </source>
</evidence>
<name>A0ABN2BBU7_9ACTN</name>
<dbReference type="SUPFAM" id="SSF51905">
    <property type="entry name" value="FAD/NAD(P)-binding domain"/>
    <property type="match status" value="1"/>
</dbReference>
<evidence type="ECO:0000313" key="2">
    <source>
        <dbReference type="EMBL" id="GAA1537283.1"/>
    </source>
</evidence>